<gene>
    <name evidence="3" type="ORF">FZEAL_8862</name>
</gene>
<feature type="compositionally biased region" description="Basic residues" evidence="1">
    <location>
        <begin position="64"/>
        <end position="74"/>
    </location>
</feature>
<accession>A0A8H4XHF7</accession>
<dbReference type="EMBL" id="JABEYC010000789">
    <property type="protein sequence ID" value="KAF4974224.1"/>
    <property type="molecule type" value="Genomic_DNA"/>
</dbReference>
<evidence type="ECO:0000259" key="2">
    <source>
        <dbReference type="Pfam" id="PF20516"/>
    </source>
</evidence>
<dbReference type="Proteomes" id="UP000635477">
    <property type="component" value="Unassembled WGS sequence"/>
</dbReference>
<dbReference type="InterPro" id="IPR046797">
    <property type="entry name" value="PDDEXK_12"/>
</dbReference>
<evidence type="ECO:0000313" key="4">
    <source>
        <dbReference type="Proteomes" id="UP000635477"/>
    </source>
</evidence>
<evidence type="ECO:0000313" key="3">
    <source>
        <dbReference type="EMBL" id="KAF4974224.1"/>
    </source>
</evidence>
<dbReference type="Pfam" id="PF20516">
    <property type="entry name" value="PDDEXK_12"/>
    <property type="match status" value="1"/>
</dbReference>
<feature type="region of interest" description="Disordered" evidence="1">
    <location>
        <begin position="30"/>
        <end position="89"/>
    </location>
</feature>
<protein>
    <recommendedName>
        <fullName evidence="2">PD-(D/E)XK nuclease-like domain-containing protein</fullName>
    </recommendedName>
</protein>
<dbReference type="AlphaFoldDB" id="A0A8H4XHF7"/>
<reference evidence="3" key="1">
    <citation type="journal article" date="2020" name="BMC Genomics">
        <title>Correction to: Identification and distribution of gene clusters required for synthesis of sphingolipid metabolism inhibitors in diverse species of the filamentous fungus Fusarium.</title>
        <authorList>
            <person name="Kim H.S."/>
            <person name="Lohmar J.M."/>
            <person name="Busman M."/>
            <person name="Brown D.W."/>
            <person name="Naumann T.A."/>
            <person name="Divon H.H."/>
            <person name="Lysoe E."/>
            <person name="Uhlig S."/>
            <person name="Proctor R.H."/>
        </authorList>
    </citation>
    <scope>NUCLEOTIDE SEQUENCE</scope>
    <source>
        <strain evidence="3">NRRL 22465</strain>
    </source>
</reference>
<evidence type="ECO:0000256" key="1">
    <source>
        <dbReference type="SAM" id="MobiDB-lite"/>
    </source>
</evidence>
<comment type="caution">
    <text evidence="3">The sequence shown here is derived from an EMBL/GenBank/DDBJ whole genome shotgun (WGS) entry which is preliminary data.</text>
</comment>
<name>A0A8H4XHF7_9HYPO</name>
<proteinExistence type="predicted"/>
<reference evidence="3" key="2">
    <citation type="submission" date="2020-05" db="EMBL/GenBank/DDBJ databases">
        <authorList>
            <person name="Kim H.-S."/>
            <person name="Proctor R.H."/>
            <person name="Brown D.W."/>
        </authorList>
    </citation>
    <scope>NUCLEOTIDE SEQUENCE</scope>
    <source>
        <strain evidence="3">NRRL 22465</strain>
    </source>
</reference>
<sequence length="476" mass="53739">MTTPESDSLDAFIDSWLDSVIHSLPHYVTTGQFGVEPDQPRFQKKRDRIDMPTPPQSSSTPTRSSRRQQRSPKRPRPDDSIDEADLDQPDSTFVYDSLFDLDKTPAASTSARNIPPLSIPARPIFRQPPSLPSTDASSARSPSRTSNTRSTSPVKRSTLVLLKKPLYYVPIQDDPTTQLPGDILPTYDRIIDITMHREEFLPRSIESEIRSMHRRNMVKKGWFFDDPDEDATARHTEELVALRRIEEGAKTCQAEEASEAAWNLEVHAPLLKLALGPFSSLRRDLLTAARISKPFIPEMQAASKYDYTRAKMVDLGIRVHPSLSISERIRDALIGLPENQRCVNQTTYGPVRNDPIALVIETKISVGELEEARLQLGIWIAAWHQRIHALIEASSARAAAIPIITLPLIITMEHEWRLLFACDRGDSIEIIEDIAIGDTRGLIGLYTILATLRTLASWMQEEYLNWIKRLFNPVAP</sequence>
<organism evidence="3 4">
    <name type="scientific">Fusarium zealandicum</name>
    <dbReference type="NCBI Taxonomy" id="1053134"/>
    <lineage>
        <taxon>Eukaryota</taxon>
        <taxon>Fungi</taxon>
        <taxon>Dikarya</taxon>
        <taxon>Ascomycota</taxon>
        <taxon>Pezizomycotina</taxon>
        <taxon>Sordariomycetes</taxon>
        <taxon>Hypocreomycetidae</taxon>
        <taxon>Hypocreales</taxon>
        <taxon>Nectriaceae</taxon>
        <taxon>Fusarium</taxon>
        <taxon>Fusarium staphyleae species complex</taxon>
    </lineage>
</organism>
<dbReference type="OrthoDB" id="5244165at2759"/>
<feature type="compositionally biased region" description="Low complexity" evidence="1">
    <location>
        <begin position="132"/>
        <end position="153"/>
    </location>
</feature>
<feature type="domain" description="PD-(D/E)XK nuclease-like" evidence="2">
    <location>
        <begin position="214"/>
        <end position="463"/>
    </location>
</feature>
<feature type="region of interest" description="Disordered" evidence="1">
    <location>
        <begin position="106"/>
        <end position="155"/>
    </location>
</feature>
<keyword evidence="4" id="KW-1185">Reference proteome</keyword>